<accession>A0A0G0Y4K0</accession>
<proteinExistence type="predicted"/>
<dbReference type="Proteomes" id="UP000034236">
    <property type="component" value="Unassembled WGS sequence"/>
</dbReference>
<gene>
    <name evidence="2" type="ORF">UU58_C0007G0041</name>
</gene>
<dbReference type="EMBL" id="LCBE01000007">
    <property type="protein sequence ID" value="KKS04396.1"/>
    <property type="molecule type" value="Genomic_DNA"/>
</dbReference>
<dbReference type="PATRIC" id="fig|1618736.3.peg.358"/>
<organism evidence="2 3">
    <name type="scientific">Candidatus Nomurabacteria bacterium GW2011_GWA2_41_25</name>
    <dbReference type="NCBI Taxonomy" id="1618736"/>
    <lineage>
        <taxon>Bacteria</taxon>
        <taxon>Candidatus Nomuraibacteriota</taxon>
    </lineage>
</organism>
<reference evidence="2 3" key="1">
    <citation type="journal article" date="2015" name="Nature">
        <title>rRNA introns, odd ribosomes, and small enigmatic genomes across a large radiation of phyla.</title>
        <authorList>
            <person name="Brown C.T."/>
            <person name="Hug L.A."/>
            <person name="Thomas B.C."/>
            <person name="Sharon I."/>
            <person name="Castelle C.J."/>
            <person name="Singh A."/>
            <person name="Wilkins M.J."/>
            <person name="Williams K.H."/>
            <person name="Banfield J.F."/>
        </authorList>
    </citation>
    <scope>NUCLEOTIDE SEQUENCE [LARGE SCALE GENOMIC DNA]</scope>
</reference>
<evidence type="ECO:0000256" key="1">
    <source>
        <dbReference type="SAM" id="MobiDB-lite"/>
    </source>
</evidence>
<protein>
    <submittedName>
        <fullName evidence="2">Uncharacterized protein</fullName>
    </submittedName>
</protein>
<feature type="region of interest" description="Disordered" evidence="1">
    <location>
        <begin position="43"/>
        <end position="72"/>
    </location>
</feature>
<comment type="caution">
    <text evidence="2">The sequence shown here is derived from an EMBL/GenBank/DDBJ whole genome shotgun (WGS) entry which is preliminary data.</text>
</comment>
<feature type="compositionally biased region" description="Low complexity" evidence="1">
    <location>
        <begin position="43"/>
        <end position="68"/>
    </location>
</feature>
<name>A0A0G0Y4K0_9BACT</name>
<evidence type="ECO:0000313" key="2">
    <source>
        <dbReference type="EMBL" id="KKS04396.1"/>
    </source>
</evidence>
<sequence>MRVCVCAFMVNEAHLKGMKMQKIVRLMMVLAVLGLVAACATETSTKPQEQTAPTAQTAPAPEAPAAKPSGSTEADFIRAGIEAELRMRELEKKLTPDEKRRNYDIRKAVLDVAVTDYTGANKELPEWVRAAYDAYETEDYTKGHVAFQRSFGWGTGTFQGKPFYWFAFTNTDAWMQFGFSVKLDGNTKKVALSRKDGFGHEWEVELNSDPTKGYGVPAATWMGVTNDWIERDCTKPRGEACDIGSALDRAVAEMNSALGLKMTVKGKFPWEPLLIPYVEK</sequence>
<evidence type="ECO:0000313" key="3">
    <source>
        <dbReference type="Proteomes" id="UP000034236"/>
    </source>
</evidence>
<dbReference type="AlphaFoldDB" id="A0A0G0Y4K0"/>